<dbReference type="EMBL" id="AP009180">
    <property type="protein sequence ID" value="BAF35204.1"/>
    <property type="molecule type" value="Genomic_DNA"/>
</dbReference>
<feature type="binding site" evidence="4">
    <location>
        <position position="115"/>
    </location>
    <ligand>
        <name>L-histidine</name>
        <dbReference type="ChEBI" id="CHEBI:57595"/>
    </ligand>
</feature>
<evidence type="ECO:0000313" key="6">
    <source>
        <dbReference type="EMBL" id="BAF35204.1"/>
    </source>
</evidence>
<dbReference type="InterPro" id="IPR004516">
    <property type="entry name" value="HisRS/HisZ"/>
</dbReference>
<evidence type="ECO:0000256" key="1">
    <source>
        <dbReference type="ARBA" id="ARBA00011738"/>
    </source>
</evidence>
<dbReference type="KEGG" id="crp:CRP_173"/>
<organism evidence="6 7">
    <name type="scientific">Carsonella ruddii (strain PV)</name>
    <dbReference type="NCBI Taxonomy" id="387662"/>
    <lineage>
        <taxon>Bacteria</taxon>
        <taxon>Pseudomonadati</taxon>
        <taxon>Pseudomonadota</taxon>
        <taxon>Gammaproteobacteria</taxon>
        <taxon>Oceanospirillales</taxon>
        <taxon>Halomonadaceae</taxon>
        <taxon>Zymobacter group</taxon>
        <taxon>Candidatus Carsonella</taxon>
    </lineage>
</organism>
<feature type="binding site" evidence="4">
    <location>
        <begin position="235"/>
        <end position="236"/>
    </location>
    <ligand>
        <name>L-histidine</name>
        <dbReference type="ChEBI" id="CHEBI:57595"/>
    </ligand>
</feature>
<dbReference type="GO" id="GO:0005737">
    <property type="term" value="C:cytoplasm"/>
    <property type="evidence" value="ECO:0007669"/>
    <property type="project" value="InterPro"/>
</dbReference>
<feature type="binding site" evidence="4">
    <location>
        <begin position="75"/>
        <end position="77"/>
    </location>
    <ligand>
        <name>L-histidine</name>
        <dbReference type="ChEBI" id="CHEBI:57595"/>
    </ligand>
</feature>
<dbReference type="InterPro" id="IPR045864">
    <property type="entry name" value="aa-tRNA-synth_II/BPL/LPL"/>
</dbReference>
<dbReference type="InterPro" id="IPR041715">
    <property type="entry name" value="HisRS-like_core"/>
</dbReference>
<sequence length="354" mass="43168">MNILRGFKDLLFYEKSKKTTIINFIRNVYLKKKYFEIETPILEKFEIFNKKNNLFINEIYKFYNYSKKLICLRPENTTNCTRILIKYNKIIKVFYIGSMFRYEKPQLNKIRQFTQFGFELYNNKISEELNSIKLTNKVLLLHNNYKLELNNFINYKFKTVYLNIIIHFLEKKFLIKIVRKILIYKILDNSKFNFKKFVFNYKFINIKNKDKLNKFFFYLKTKIIFNPKLLRGINYYSNLIFEWKNNNNSVCGGGSYSYYLSKILNKINFSFGLSIGIERLYFKKKYNKKKIKINSNLNINTKNFFFVNKFENIKVLKINNFIIKFIIKKKQIIISKKRIFFFLSIINNEKLIKT</sequence>
<dbReference type="STRING" id="387662.CRP_173"/>
<dbReference type="SUPFAM" id="SSF55681">
    <property type="entry name" value="Class II aaRS and biotin synthetases"/>
    <property type="match status" value="1"/>
</dbReference>
<dbReference type="PANTHER" id="PTHR43707">
    <property type="entry name" value="HISTIDYL-TRNA SYNTHETASE"/>
    <property type="match status" value="1"/>
</dbReference>
<dbReference type="Proteomes" id="UP000000777">
    <property type="component" value="Chromosome"/>
</dbReference>
<feature type="binding site" evidence="4">
    <location>
        <position position="101"/>
    </location>
    <ligand>
        <name>L-histidine</name>
        <dbReference type="ChEBI" id="CHEBI:57595"/>
    </ligand>
</feature>
<dbReference type="PIRSF" id="PIRSF001549">
    <property type="entry name" value="His-tRNA_synth"/>
    <property type="match status" value="1"/>
</dbReference>
<proteinExistence type="predicted"/>
<keyword evidence="6" id="KW-0030">Aminoacyl-tRNA synthetase</keyword>
<feature type="binding site" evidence="4">
    <location>
        <position position="231"/>
    </location>
    <ligand>
        <name>L-histidine</name>
        <dbReference type="ChEBI" id="CHEBI:57595"/>
    </ligand>
</feature>
<comment type="subunit">
    <text evidence="1">Homodimer.</text>
</comment>
<keyword evidence="6" id="KW-0436">Ligase</keyword>
<dbReference type="Gene3D" id="3.30.930.10">
    <property type="entry name" value="Bira Bifunctional Protein, Domain 2"/>
    <property type="match status" value="1"/>
</dbReference>
<evidence type="ECO:0000259" key="5">
    <source>
        <dbReference type="PROSITE" id="PS50862"/>
    </source>
</evidence>
<dbReference type="GO" id="GO:0006427">
    <property type="term" value="P:histidyl-tRNA aminoacylation"/>
    <property type="evidence" value="ECO:0007669"/>
    <property type="project" value="TreeGrafter"/>
</dbReference>
<dbReference type="RefSeq" id="WP_011672396.1">
    <property type="nucleotide sequence ID" value="NC_008512.1"/>
</dbReference>
<dbReference type="OrthoDB" id="9800814at2"/>
<dbReference type="Pfam" id="PF13393">
    <property type="entry name" value="tRNA-synt_His"/>
    <property type="match status" value="1"/>
</dbReference>
<evidence type="ECO:0000256" key="3">
    <source>
        <dbReference type="ARBA" id="ARBA00023102"/>
    </source>
</evidence>
<dbReference type="GO" id="GO:0000105">
    <property type="term" value="P:L-histidine biosynthetic process"/>
    <property type="evidence" value="ECO:0007669"/>
    <property type="project" value="UniProtKB-KW"/>
</dbReference>
<protein>
    <recommendedName>
        <fullName evidence="2">Histidine--tRNA ligase</fullName>
    </recommendedName>
</protein>
<dbReference type="InterPro" id="IPR006195">
    <property type="entry name" value="aa-tRNA-synth_II"/>
</dbReference>
<feature type="domain" description="Aminoacyl-transfer RNA synthetases class-II family profile" evidence="5">
    <location>
        <begin position="19"/>
        <end position="280"/>
    </location>
</feature>
<dbReference type="GO" id="GO:0004821">
    <property type="term" value="F:histidine-tRNA ligase activity"/>
    <property type="evidence" value="ECO:0007669"/>
    <property type="project" value="TreeGrafter"/>
</dbReference>
<name>Q05FG7_CARRP</name>
<dbReference type="PANTHER" id="PTHR43707:SF6">
    <property type="entry name" value="ATP PHOSPHORIBOSYLTRANSFERASE REGULATORY SUBUNIT"/>
    <property type="match status" value="1"/>
</dbReference>
<reference evidence="6 7" key="1">
    <citation type="journal article" date="2006" name="Science">
        <title>The 160-kilobase genome of the bacterial endosymbiont Carsonella.</title>
        <authorList>
            <person name="Nakabachi A."/>
            <person name="Yamashita A."/>
            <person name="Toh H."/>
            <person name="Ishikawa H."/>
            <person name="Dunbar H."/>
            <person name="Moran N."/>
            <person name="Hattori M."/>
        </authorList>
    </citation>
    <scope>NUCLEOTIDE SEQUENCE [LARGE SCALE GENOMIC DNA]</scope>
    <source>
        <strain evidence="6 7">PV</strain>
    </source>
</reference>
<evidence type="ECO:0000313" key="7">
    <source>
        <dbReference type="Proteomes" id="UP000000777"/>
    </source>
</evidence>
<dbReference type="AlphaFoldDB" id="Q05FG7"/>
<keyword evidence="3" id="KW-0368">Histidine biosynthesis</keyword>
<evidence type="ECO:0000256" key="4">
    <source>
        <dbReference type="PIRSR" id="PIRSR001549-1"/>
    </source>
</evidence>
<accession>Q05FG7</accession>
<gene>
    <name evidence="6" type="ordered locus">CRP_173</name>
</gene>
<feature type="binding site" evidence="4">
    <location>
        <position position="119"/>
    </location>
    <ligand>
        <name>L-histidine</name>
        <dbReference type="ChEBI" id="CHEBI:57595"/>
    </ligand>
</feature>
<dbReference type="PROSITE" id="PS50862">
    <property type="entry name" value="AA_TRNA_LIGASE_II"/>
    <property type="match status" value="1"/>
</dbReference>
<dbReference type="HOGENOM" id="CLU_798512_0_0_6"/>
<evidence type="ECO:0000256" key="2">
    <source>
        <dbReference type="ARBA" id="ARBA00017399"/>
    </source>
</evidence>
<keyword evidence="3" id="KW-0028">Amino-acid biosynthesis</keyword>